<dbReference type="PROSITE" id="PS51498">
    <property type="entry name" value="MABP"/>
    <property type="match status" value="1"/>
</dbReference>
<evidence type="ECO:0000313" key="11">
    <source>
        <dbReference type="Proteomes" id="UP000594260"/>
    </source>
</evidence>
<keyword evidence="5" id="KW-0653">Protein transport</keyword>
<evidence type="ECO:0008006" key="12">
    <source>
        <dbReference type="Google" id="ProtNLM"/>
    </source>
</evidence>
<keyword evidence="11" id="KW-1185">Reference proteome</keyword>
<dbReference type="CTD" id="32791"/>
<evidence type="ECO:0000313" key="10">
    <source>
        <dbReference type="EnsemblMetazoa" id="XP_022672584"/>
    </source>
</evidence>
<proteinExistence type="inferred from homology"/>
<name>A0A7M7L1U5_VARDE</name>
<evidence type="ECO:0000256" key="6">
    <source>
        <dbReference type="ARBA" id="ARBA00023136"/>
    </source>
</evidence>
<evidence type="ECO:0000256" key="1">
    <source>
        <dbReference type="ARBA" id="ARBA00004633"/>
    </source>
</evidence>
<dbReference type="AlphaFoldDB" id="A0A7M7L1U5"/>
<dbReference type="Proteomes" id="UP000594260">
    <property type="component" value="Unplaced"/>
</dbReference>
<dbReference type="GO" id="GO:0015031">
    <property type="term" value="P:protein transport"/>
    <property type="evidence" value="ECO:0007669"/>
    <property type="project" value="UniProtKB-KW"/>
</dbReference>
<organism evidence="10 11">
    <name type="scientific">Varroa destructor</name>
    <name type="common">Honeybee mite</name>
    <dbReference type="NCBI Taxonomy" id="109461"/>
    <lineage>
        <taxon>Eukaryota</taxon>
        <taxon>Metazoa</taxon>
        <taxon>Ecdysozoa</taxon>
        <taxon>Arthropoda</taxon>
        <taxon>Chelicerata</taxon>
        <taxon>Arachnida</taxon>
        <taxon>Acari</taxon>
        <taxon>Parasitiformes</taxon>
        <taxon>Mesostigmata</taxon>
        <taxon>Gamasina</taxon>
        <taxon>Dermanyssoidea</taxon>
        <taxon>Varroidae</taxon>
        <taxon>Varroa</taxon>
    </lineage>
</organism>
<comment type="similarity">
    <text evidence="2">Belongs to the MVB12 family.</text>
</comment>
<dbReference type="EnsemblMetazoa" id="XM_022816849">
    <property type="protein sequence ID" value="XP_022672584"/>
    <property type="gene ID" value="LOC111255174"/>
</dbReference>
<feature type="domain" description="MABP" evidence="9">
    <location>
        <begin position="1"/>
        <end position="140"/>
    </location>
</feature>
<dbReference type="PROSITE" id="PS51497">
    <property type="entry name" value="UMA"/>
    <property type="match status" value="1"/>
</dbReference>
<evidence type="ECO:0000259" key="8">
    <source>
        <dbReference type="PROSITE" id="PS51497"/>
    </source>
</evidence>
<dbReference type="GO" id="GO:0031902">
    <property type="term" value="C:late endosome membrane"/>
    <property type="evidence" value="ECO:0007669"/>
    <property type="project" value="UniProtKB-SubCell"/>
</dbReference>
<evidence type="ECO:0000256" key="4">
    <source>
        <dbReference type="ARBA" id="ARBA00022753"/>
    </source>
</evidence>
<dbReference type="InterPro" id="IPR023340">
    <property type="entry name" value="UMA"/>
</dbReference>
<dbReference type="GO" id="GO:0046755">
    <property type="term" value="P:viral budding"/>
    <property type="evidence" value="ECO:0007669"/>
    <property type="project" value="TreeGrafter"/>
</dbReference>
<keyword evidence="6" id="KW-0472">Membrane</keyword>
<dbReference type="PANTHER" id="PTHR31547">
    <property type="entry name" value="MULTIVESICULAR BODY SUBUNIT 12B"/>
    <property type="match status" value="1"/>
</dbReference>
<evidence type="ECO:0000256" key="7">
    <source>
        <dbReference type="SAM" id="MobiDB-lite"/>
    </source>
</evidence>
<protein>
    <recommendedName>
        <fullName evidence="12">Multivesicular body subunit 12B</fullName>
    </recommendedName>
</protein>
<dbReference type="Pfam" id="PF10240">
    <property type="entry name" value="DUF2464"/>
    <property type="match status" value="1"/>
</dbReference>
<reference evidence="10" key="1">
    <citation type="submission" date="2021-01" db="UniProtKB">
        <authorList>
            <consortium name="EnsemblMetazoa"/>
        </authorList>
    </citation>
    <scope>IDENTIFICATION</scope>
</reference>
<evidence type="ECO:0000256" key="3">
    <source>
        <dbReference type="ARBA" id="ARBA00022448"/>
    </source>
</evidence>
<evidence type="ECO:0000256" key="2">
    <source>
        <dbReference type="ARBA" id="ARBA00010432"/>
    </source>
</evidence>
<feature type="domain" description="UMA" evidence="8">
    <location>
        <begin position="180"/>
        <end position="223"/>
    </location>
</feature>
<dbReference type="OMA" id="CFCLKRG"/>
<sequence>MEPITDICIIEEAKNAPPGYSVIELTGDAGVDADLWKDKGLFFGRKETRYLCFARKFSLDCLESLSVQQTPPPNVLTISSTRDTGQKCLKKRHLCYTVISRDIRNSSVVSDIGVFSKSAPEGFTLAGELNGLLIAYRTIKINVESNGSLPKEQAACRAQNDAGGAQSGNSGSVLCARNWIDDISYRLNPGLLPVRRLPAIHLKTASQIYSQFNYDFSLEREVLRAVTPDDTSNVASCRGEGNSPLLDPQQFAASTAAATASN</sequence>
<comment type="subcellular location">
    <subcellularLocation>
        <location evidence="1">Late endosome membrane</location>
        <topology evidence="1">Peripheral membrane protein</topology>
    </subcellularLocation>
</comment>
<evidence type="ECO:0000256" key="5">
    <source>
        <dbReference type="ARBA" id="ARBA00022927"/>
    </source>
</evidence>
<keyword evidence="3" id="KW-0813">Transport</keyword>
<feature type="compositionally biased region" description="Low complexity" evidence="7">
    <location>
        <begin position="252"/>
        <end position="262"/>
    </location>
</feature>
<dbReference type="RefSeq" id="XP_022672584.1">
    <property type="nucleotide sequence ID" value="XM_022816849.1"/>
</dbReference>
<dbReference type="Gene3D" id="2.100.10.50">
    <property type="match status" value="1"/>
</dbReference>
<keyword evidence="4" id="KW-0967">Endosome</keyword>
<dbReference type="InterPro" id="IPR023341">
    <property type="entry name" value="MABP"/>
</dbReference>
<feature type="region of interest" description="Disordered" evidence="7">
    <location>
        <begin position="231"/>
        <end position="262"/>
    </location>
</feature>
<dbReference type="InterPro" id="IPR018798">
    <property type="entry name" value="MVB12A/B"/>
</dbReference>
<dbReference type="GO" id="GO:0042058">
    <property type="term" value="P:regulation of epidermal growth factor receptor signaling pathway"/>
    <property type="evidence" value="ECO:0007669"/>
    <property type="project" value="TreeGrafter"/>
</dbReference>
<evidence type="ECO:0000259" key="9">
    <source>
        <dbReference type="PROSITE" id="PS51498"/>
    </source>
</evidence>
<dbReference type="GO" id="GO:0000813">
    <property type="term" value="C:ESCRT I complex"/>
    <property type="evidence" value="ECO:0007669"/>
    <property type="project" value="InterPro"/>
</dbReference>
<dbReference type="InterPro" id="IPR040297">
    <property type="entry name" value="MVB12B"/>
</dbReference>
<dbReference type="PANTHER" id="PTHR31547:SF1">
    <property type="entry name" value="MULTIVESICULAR BODY SUBUNIT 12B"/>
    <property type="match status" value="1"/>
</dbReference>
<accession>A0A7M7L1U5</accession>
<dbReference type="GO" id="GO:0019075">
    <property type="term" value="P:virus maturation"/>
    <property type="evidence" value="ECO:0007669"/>
    <property type="project" value="TreeGrafter"/>
</dbReference>
<dbReference type="GeneID" id="111255174"/>